<organism evidence="3 4">
    <name type="scientific">Eubacterium album</name>
    <dbReference type="NCBI Taxonomy" id="2978477"/>
    <lineage>
        <taxon>Bacteria</taxon>
        <taxon>Bacillati</taxon>
        <taxon>Bacillota</taxon>
        <taxon>Clostridia</taxon>
        <taxon>Eubacteriales</taxon>
        <taxon>Eubacteriaceae</taxon>
        <taxon>Eubacterium</taxon>
    </lineage>
</organism>
<dbReference type="Proteomes" id="UP001431199">
    <property type="component" value="Unassembled WGS sequence"/>
</dbReference>
<dbReference type="InterPro" id="IPR013783">
    <property type="entry name" value="Ig-like_fold"/>
</dbReference>
<dbReference type="PANTHER" id="PTHR34154">
    <property type="entry name" value="ALKALI-SENSITIVE LINKAGE PROTEIN 1"/>
    <property type="match status" value="1"/>
</dbReference>
<sequence length="528" mass="58375">MRKAKRILAFALSLVVVFSGINYAAITSNEVAAATVSTTEWTNNGLISPANGSLIGAGYIDVKWNNNLEGVSSYAVYVDNALIGTVSPTSAETLSCEFYTVDVSAHTAYVSATLTNGTVVNTNTSTFYVTKKGICINEDMGVGIDASSLNVGWYYNWGFTAYNEKNFKNRSFDNMDYVPMIWGQGTVKEAAFENAKKNGYKYILGYNEPDLTNQSNMSIEKVINRWQDFCNSGLKVGSPATATAPCWSDKWFKPFMEKISANSSLDVDFIAVHCYWGTDLDSTKGALQFLQAIDQTYALYHKPIWITEFAVGEQHMNLSMADPTCAANTRNFLKIVLEGLNARSYVERYAWFSFDPEDNSKFTDSASGLWYRNTGVLTELGKLYAEIGNPAGYPAKTYGVYTPSGVDTSAVACAASVKPVIYTALANNKKKTIKLNLKSVNNAAGYEIKYSTYKNMKKAKTKSTTKLTYVLKKLKAGKKYYVQSRAYFIMDGSKLYTGWSSKKVAKIKKVKKVKKAKKAKSAKNSKKK</sequence>
<dbReference type="PANTHER" id="PTHR34154:SF3">
    <property type="entry name" value="ALKALI-SENSITIVE LINKAGE PROTEIN 1"/>
    <property type="match status" value="1"/>
</dbReference>
<dbReference type="Pfam" id="PF11790">
    <property type="entry name" value="Glyco_hydro_cc"/>
    <property type="match status" value="1"/>
</dbReference>
<dbReference type="InterPro" id="IPR053183">
    <property type="entry name" value="ASL1"/>
</dbReference>
<dbReference type="GO" id="GO:0016787">
    <property type="term" value="F:hydrolase activity"/>
    <property type="evidence" value="ECO:0007669"/>
    <property type="project" value="UniProtKB-KW"/>
</dbReference>
<evidence type="ECO:0000313" key="4">
    <source>
        <dbReference type="Proteomes" id="UP001431199"/>
    </source>
</evidence>
<keyword evidence="3" id="KW-0378">Hydrolase</keyword>
<evidence type="ECO:0000256" key="1">
    <source>
        <dbReference type="SAM" id="SignalP"/>
    </source>
</evidence>
<reference evidence="3" key="1">
    <citation type="submission" date="2022-09" db="EMBL/GenBank/DDBJ databases">
        <title>Eubacterium sp. LFL-14 isolated from human feces.</title>
        <authorList>
            <person name="Liu F."/>
        </authorList>
    </citation>
    <scope>NUCLEOTIDE SEQUENCE</scope>
    <source>
        <strain evidence="3">LFL-14</strain>
    </source>
</reference>
<feature type="signal peptide" evidence="1">
    <location>
        <begin position="1"/>
        <end position="24"/>
    </location>
</feature>
<dbReference type="RefSeq" id="WP_260978104.1">
    <property type="nucleotide sequence ID" value="NZ_JAODBU010000002.1"/>
</dbReference>
<name>A0ABT2LZS4_9FIRM</name>
<feature type="chain" id="PRO_5046192002" evidence="1">
    <location>
        <begin position="25"/>
        <end position="528"/>
    </location>
</feature>
<accession>A0ABT2LZS4</accession>
<dbReference type="EMBL" id="JAODBU010000002">
    <property type="protein sequence ID" value="MCT7397642.1"/>
    <property type="molecule type" value="Genomic_DNA"/>
</dbReference>
<protein>
    <submittedName>
        <fullName evidence="3">Glycoside hydrolase family protein</fullName>
    </submittedName>
</protein>
<dbReference type="InterPro" id="IPR017853">
    <property type="entry name" value="GH"/>
</dbReference>
<feature type="domain" description="Asl1-like glycosyl hydrolase catalytic" evidence="2">
    <location>
        <begin position="144"/>
        <end position="384"/>
    </location>
</feature>
<gene>
    <name evidence="3" type="ORF">N5B56_00905</name>
</gene>
<proteinExistence type="predicted"/>
<comment type="caution">
    <text evidence="3">The sequence shown here is derived from an EMBL/GenBank/DDBJ whole genome shotgun (WGS) entry which is preliminary data.</text>
</comment>
<keyword evidence="1" id="KW-0732">Signal</keyword>
<evidence type="ECO:0000313" key="3">
    <source>
        <dbReference type="EMBL" id="MCT7397642.1"/>
    </source>
</evidence>
<dbReference type="SUPFAM" id="SSF51445">
    <property type="entry name" value="(Trans)glycosidases"/>
    <property type="match status" value="1"/>
</dbReference>
<dbReference type="Gene3D" id="2.60.40.10">
    <property type="entry name" value="Immunoglobulins"/>
    <property type="match status" value="1"/>
</dbReference>
<dbReference type="InterPro" id="IPR024655">
    <property type="entry name" value="Asl1_glyco_hydro_catalytic"/>
</dbReference>
<dbReference type="Gene3D" id="3.20.20.80">
    <property type="entry name" value="Glycosidases"/>
    <property type="match status" value="1"/>
</dbReference>
<keyword evidence="4" id="KW-1185">Reference proteome</keyword>
<evidence type="ECO:0000259" key="2">
    <source>
        <dbReference type="Pfam" id="PF11790"/>
    </source>
</evidence>